<dbReference type="Pfam" id="PF00400">
    <property type="entry name" value="WD40"/>
    <property type="match status" value="1"/>
</dbReference>
<dbReference type="InterPro" id="IPR055410">
    <property type="entry name" value="Beta-prop_CAF1B_HIR1"/>
</dbReference>
<dbReference type="PANTHER" id="PTHR15271">
    <property type="entry name" value="CHROMATIN ASSEMBLY FACTOR 1 SUBUNIT B"/>
    <property type="match status" value="1"/>
</dbReference>
<dbReference type="SUPFAM" id="SSF50978">
    <property type="entry name" value="WD40 repeat-like"/>
    <property type="match status" value="1"/>
</dbReference>
<accession>A0A9W6YX15</accession>
<dbReference type="EMBL" id="BSXU01003444">
    <property type="protein sequence ID" value="GMG40098.1"/>
    <property type="molecule type" value="Genomic_DNA"/>
</dbReference>
<dbReference type="GO" id="GO:0005634">
    <property type="term" value="C:nucleus"/>
    <property type="evidence" value="ECO:0007669"/>
    <property type="project" value="UniProtKB-SubCell"/>
</dbReference>
<keyword evidence="6" id="KW-0156">Chromatin regulator</keyword>
<keyword evidence="4" id="KW-0677">Repeat</keyword>
<evidence type="ECO:0000256" key="5">
    <source>
        <dbReference type="ARBA" id="ARBA00022763"/>
    </source>
</evidence>
<dbReference type="Gene3D" id="2.130.10.10">
    <property type="entry name" value="YVTN repeat-like/Quinoprotein amine dehydrogenase"/>
    <property type="match status" value="2"/>
</dbReference>
<evidence type="ECO:0000259" key="11">
    <source>
        <dbReference type="Pfam" id="PF24105"/>
    </source>
</evidence>
<feature type="repeat" description="WD" evidence="9">
    <location>
        <begin position="254"/>
        <end position="295"/>
    </location>
</feature>
<dbReference type="PROSITE" id="PS50294">
    <property type="entry name" value="WD_REPEATS_REGION"/>
    <property type="match status" value="1"/>
</dbReference>
<evidence type="ECO:0000256" key="7">
    <source>
        <dbReference type="ARBA" id="ARBA00023204"/>
    </source>
</evidence>
<dbReference type="GO" id="GO:0006335">
    <property type="term" value="P:DNA replication-dependent chromatin assembly"/>
    <property type="evidence" value="ECO:0007669"/>
    <property type="project" value="InterPro"/>
</dbReference>
<dbReference type="PANTHER" id="PTHR15271:SF4">
    <property type="entry name" value="CHROMATIN ASSEMBLY FACTOR 1 SUBUNIT B"/>
    <property type="match status" value="1"/>
</dbReference>
<feature type="repeat" description="WD" evidence="9">
    <location>
        <begin position="212"/>
        <end position="253"/>
    </location>
</feature>
<dbReference type="InterPro" id="IPR015943">
    <property type="entry name" value="WD40/YVTN_repeat-like_dom_sf"/>
</dbReference>
<evidence type="ECO:0000256" key="3">
    <source>
        <dbReference type="ARBA" id="ARBA00022574"/>
    </source>
</evidence>
<feature type="domain" description="CAF1B/HIR1 beta-propeller" evidence="11">
    <location>
        <begin position="141"/>
        <end position="292"/>
    </location>
</feature>
<reference evidence="12" key="1">
    <citation type="submission" date="2023-04" db="EMBL/GenBank/DDBJ databases">
        <title>Ambrosiozyma monospora NBRC 1965.</title>
        <authorList>
            <person name="Ichikawa N."/>
            <person name="Sato H."/>
            <person name="Tonouchi N."/>
        </authorList>
    </citation>
    <scope>NUCLEOTIDE SEQUENCE</scope>
    <source>
        <strain evidence="12">NBRC 1965</strain>
    </source>
</reference>
<comment type="subcellular location">
    <subcellularLocation>
        <location evidence="1">Nucleus</location>
    </subcellularLocation>
</comment>
<gene>
    <name evidence="12" type="ORF">Amon01_000588500</name>
</gene>
<evidence type="ECO:0000256" key="10">
    <source>
        <dbReference type="SAM" id="MobiDB-lite"/>
    </source>
</evidence>
<dbReference type="InterPro" id="IPR036322">
    <property type="entry name" value="WD40_repeat_dom_sf"/>
</dbReference>
<evidence type="ECO:0000313" key="12">
    <source>
        <dbReference type="EMBL" id="GMG40098.1"/>
    </source>
</evidence>
<feature type="region of interest" description="Disordered" evidence="10">
    <location>
        <begin position="32"/>
        <end position="51"/>
    </location>
</feature>
<keyword evidence="3 9" id="KW-0853">WD repeat</keyword>
<feature type="compositionally biased region" description="Polar residues" evidence="10">
    <location>
        <begin position="118"/>
        <end position="128"/>
    </location>
</feature>
<evidence type="ECO:0000256" key="8">
    <source>
        <dbReference type="ARBA" id="ARBA00023242"/>
    </source>
</evidence>
<dbReference type="GO" id="GO:0006334">
    <property type="term" value="P:nucleosome assembly"/>
    <property type="evidence" value="ECO:0007669"/>
    <property type="project" value="TreeGrafter"/>
</dbReference>
<dbReference type="AlphaFoldDB" id="A0A9W6YX15"/>
<keyword evidence="5" id="KW-0227">DNA damage</keyword>
<keyword evidence="8" id="KW-0539">Nucleus</keyword>
<dbReference type="OrthoDB" id="71227at2759"/>
<comment type="similarity">
    <text evidence="2">Belongs to the WD repeat HIR1 family.</text>
</comment>
<evidence type="ECO:0000256" key="9">
    <source>
        <dbReference type="PROSITE-ProRule" id="PRU00221"/>
    </source>
</evidence>
<dbReference type="InterPro" id="IPR001680">
    <property type="entry name" value="WD40_rpt"/>
</dbReference>
<evidence type="ECO:0000313" key="13">
    <source>
        <dbReference type="Proteomes" id="UP001165063"/>
    </source>
</evidence>
<protein>
    <submittedName>
        <fullName evidence="12">Unnamed protein product</fullName>
    </submittedName>
</protein>
<evidence type="ECO:0000256" key="4">
    <source>
        <dbReference type="ARBA" id="ARBA00022737"/>
    </source>
</evidence>
<evidence type="ECO:0000256" key="2">
    <source>
        <dbReference type="ARBA" id="ARBA00007306"/>
    </source>
</evidence>
<dbReference type="InterPro" id="IPR045145">
    <property type="entry name" value="PTHR15271"/>
</dbReference>
<proteinExistence type="inferred from homology"/>
<organism evidence="12 13">
    <name type="scientific">Ambrosiozyma monospora</name>
    <name type="common">Yeast</name>
    <name type="synonym">Endomycopsis monosporus</name>
    <dbReference type="NCBI Taxonomy" id="43982"/>
    <lineage>
        <taxon>Eukaryota</taxon>
        <taxon>Fungi</taxon>
        <taxon>Dikarya</taxon>
        <taxon>Ascomycota</taxon>
        <taxon>Saccharomycotina</taxon>
        <taxon>Pichiomycetes</taxon>
        <taxon>Pichiales</taxon>
        <taxon>Pichiaceae</taxon>
        <taxon>Ambrosiozyma</taxon>
    </lineage>
</organism>
<dbReference type="GO" id="GO:0033186">
    <property type="term" value="C:CAF-1 complex"/>
    <property type="evidence" value="ECO:0007669"/>
    <property type="project" value="TreeGrafter"/>
</dbReference>
<feature type="region of interest" description="Disordered" evidence="10">
    <location>
        <begin position="108"/>
        <end position="130"/>
    </location>
</feature>
<sequence length="298" mass="32938">MTSNQEQPGLITKQPIVTIMPTPSTLNIDTNQSSTIASSNTQQTRRNSGLEGPLLNAKTLTLHWHANSLPVYSVDFQPNRKGKRSARLATGGGDNNVRIWKLVYDDDNEEGNRKNKNTQENQTCNTSGKAGGAMGLTKKLADIKTVEYLSTLAKHTQAVNCVRFDPSGELLASASDDGTIMIWALSEKIIKDFGAEDTEEVKESWYLKKACRSSSSSEIYDISWSPDSKYICCGSMDNIVRVYNVSNGLVIKQIAEHNHYVQGVTWDPRNEFICSQSADRSVHIYKITTSSSFTTTSP</sequence>
<dbReference type="SMART" id="SM00320">
    <property type="entry name" value="WD40"/>
    <property type="match status" value="4"/>
</dbReference>
<feature type="repeat" description="WD" evidence="9">
    <location>
        <begin position="64"/>
        <end position="102"/>
    </location>
</feature>
<evidence type="ECO:0000256" key="1">
    <source>
        <dbReference type="ARBA" id="ARBA00004123"/>
    </source>
</evidence>
<dbReference type="Pfam" id="PF24105">
    <property type="entry name" value="Beta-prop_CAF1B_HIR1"/>
    <property type="match status" value="1"/>
</dbReference>
<dbReference type="GO" id="GO:0006281">
    <property type="term" value="P:DNA repair"/>
    <property type="evidence" value="ECO:0007669"/>
    <property type="project" value="UniProtKB-KW"/>
</dbReference>
<name>A0A9W6YX15_AMBMO</name>
<dbReference type="PROSITE" id="PS50082">
    <property type="entry name" value="WD_REPEATS_2"/>
    <property type="match status" value="4"/>
</dbReference>
<feature type="repeat" description="WD" evidence="9">
    <location>
        <begin position="152"/>
        <end position="183"/>
    </location>
</feature>
<comment type="caution">
    <text evidence="12">The sequence shown here is derived from an EMBL/GenBank/DDBJ whole genome shotgun (WGS) entry which is preliminary data.</text>
</comment>
<feature type="compositionally biased region" description="Polar residues" evidence="10">
    <location>
        <begin position="32"/>
        <end position="47"/>
    </location>
</feature>
<dbReference type="Proteomes" id="UP001165063">
    <property type="component" value="Unassembled WGS sequence"/>
</dbReference>
<keyword evidence="7" id="KW-0234">DNA repair</keyword>
<keyword evidence="13" id="KW-1185">Reference proteome</keyword>
<evidence type="ECO:0000256" key="6">
    <source>
        <dbReference type="ARBA" id="ARBA00022853"/>
    </source>
</evidence>